<organism evidence="4 5">
    <name type="scientific">Streptacidiphilus jiangxiensis</name>
    <dbReference type="NCBI Taxonomy" id="235985"/>
    <lineage>
        <taxon>Bacteria</taxon>
        <taxon>Bacillati</taxon>
        <taxon>Actinomycetota</taxon>
        <taxon>Actinomycetes</taxon>
        <taxon>Kitasatosporales</taxon>
        <taxon>Streptomycetaceae</taxon>
        <taxon>Streptacidiphilus</taxon>
    </lineage>
</organism>
<protein>
    <recommendedName>
        <fullName evidence="3">ATP-grasp domain-containing protein</fullName>
    </recommendedName>
</protein>
<reference evidence="5" key="1">
    <citation type="submission" date="2016-10" db="EMBL/GenBank/DDBJ databases">
        <authorList>
            <person name="Varghese N."/>
        </authorList>
    </citation>
    <scope>NUCLEOTIDE SEQUENCE [LARGE SCALE GENOMIC DNA]</scope>
    <source>
        <strain evidence="5">DSM 45096 / BCRC 16803 / CGMCC 4.1857 / CIP 109030 / JCM 12277 / KCTC 19219 / NBRC 100920 / 33214</strain>
    </source>
</reference>
<dbReference type="STRING" id="235985.SAMN05414137_12447"/>
<evidence type="ECO:0000259" key="3">
    <source>
        <dbReference type="PROSITE" id="PS50975"/>
    </source>
</evidence>
<dbReference type="Gene3D" id="3.30.470.20">
    <property type="entry name" value="ATP-grasp fold, B domain"/>
    <property type="match status" value="1"/>
</dbReference>
<proteinExistence type="predicted"/>
<name>A0A1H7XKI7_STRJI</name>
<feature type="region of interest" description="Disordered" evidence="2">
    <location>
        <begin position="1"/>
        <end position="24"/>
    </location>
</feature>
<feature type="domain" description="ATP-grasp" evidence="3">
    <location>
        <begin position="116"/>
        <end position="314"/>
    </location>
</feature>
<dbReference type="eggNOG" id="COG3919">
    <property type="taxonomic scope" value="Bacteria"/>
</dbReference>
<evidence type="ECO:0000256" key="1">
    <source>
        <dbReference type="PROSITE-ProRule" id="PRU00409"/>
    </source>
</evidence>
<keyword evidence="5" id="KW-1185">Reference proteome</keyword>
<dbReference type="EMBL" id="FOAZ01000024">
    <property type="protein sequence ID" value="SEM33677.1"/>
    <property type="molecule type" value="Genomic_DNA"/>
</dbReference>
<evidence type="ECO:0000313" key="5">
    <source>
        <dbReference type="Proteomes" id="UP000183015"/>
    </source>
</evidence>
<evidence type="ECO:0000256" key="2">
    <source>
        <dbReference type="SAM" id="MobiDB-lite"/>
    </source>
</evidence>
<dbReference type="RefSeq" id="WP_143094678.1">
    <property type="nucleotide sequence ID" value="NZ_BBPN01000017.1"/>
</dbReference>
<keyword evidence="1" id="KW-0067">ATP-binding</keyword>
<dbReference type="InterPro" id="IPR011761">
    <property type="entry name" value="ATP-grasp"/>
</dbReference>
<dbReference type="SUPFAM" id="SSF56059">
    <property type="entry name" value="Glutathione synthetase ATP-binding domain-like"/>
    <property type="match status" value="1"/>
</dbReference>
<dbReference type="GO" id="GO:0046872">
    <property type="term" value="F:metal ion binding"/>
    <property type="evidence" value="ECO:0007669"/>
    <property type="project" value="InterPro"/>
</dbReference>
<keyword evidence="1" id="KW-0547">Nucleotide-binding</keyword>
<dbReference type="AlphaFoldDB" id="A0A1H7XKI7"/>
<dbReference type="Proteomes" id="UP000183015">
    <property type="component" value="Unassembled WGS sequence"/>
</dbReference>
<feature type="compositionally biased region" description="Pro residues" evidence="2">
    <location>
        <begin position="7"/>
        <end position="16"/>
    </location>
</feature>
<dbReference type="OrthoDB" id="3568063at2"/>
<sequence>MQRPEGPASPQPPTASPPGTGNAARQGPVLIGFADALAAPESAFCLAEHGYRVVAFARRGSRPALAASRRVAIVEVTAPEIDADACVRDIAEAVARHRPVAVLPLDDHALWACARKDLTVPLAGPTGEGARFALDKREQIAAAQAAGLAVPGRDAGAGPWIVKPALAVVEHEGRLLRPTGALARDEGEIEALSARIDGPVLVQRAVTGVGEGVFGFATASGVHAWSGHRRIRMMNPRGSGSSACRSAPVPEPLRAAAERLVEGIGWRGLFMVELLRDPDGTAWFMEVNGRAWGSMALAVRRGYPYPVWAVRQALEPGYVPEAPDAAPDLLCRHLGRELVHLAAVLRGPSGADSGRWPGRAETLRAVLPRRGDRWYNWRRGEAGVFIRDTYETVAGQIRSHT</sequence>
<accession>A0A1H7XKI7</accession>
<dbReference type="GO" id="GO:0005524">
    <property type="term" value="F:ATP binding"/>
    <property type="evidence" value="ECO:0007669"/>
    <property type="project" value="UniProtKB-UniRule"/>
</dbReference>
<gene>
    <name evidence="4" type="ORF">SAMN05414137_12447</name>
</gene>
<dbReference type="PROSITE" id="PS50975">
    <property type="entry name" value="ATP_GRASP"/>
    <property type="match status" value="1"/>
</dbReference>
<evidence type="ECO:0000313" key="4">
    <source>
        <dbReference type="EMBL" id="SEM33677.1"/>
    </source>
</evidence>